<dbReference type="AlphaFoldDB" id="A0A9N9TJV0"/>
<proteinExistence type="predicted"/>
<dbReference type="Gene3D" id="2.130.10.10">
    <property type="entry name" value="YVTN repeat-like/Quinoprotein amine dehydrogenase"/>
    <property type="match status" value="1"/>
</dbReference>
<organism evidence="3 4">
    <name type="scientific">Phyllotreta striolata</name>
    <name type="common">Striped flea beetle</name>
    <name type="synonym">Crioceris striolata</name>
    <dbReference type="NCBI Taxonomy" id="444603"/>
    <lineage>
        <taxon>Eukaryota</taxon>
        <taxon>Metazoa</taxon>
        <taxon>Ecdysozoa</taxon>
        <taxon>Arthropoda</taxon>
        <taxon>Hexapoda</taxon>
        <taxon>Insecta</taxon>
        <taxon>Pterygota</taxon>
        <taxon>Neoptera</taxon>
        <taxon>Endopterygota</taxon>
        <taxon>Coleoptera</taxon>
        <taxon>Polyphaga</taxon>
        <taxon>Cucujiformia</taxon>
        <taxon>Chrysomeloidea</taxon>
        <taxon>Chrysomelidae</taxon>
        <taxon>Galerucinae</taxon>
        <taxon>Alticini</taxon>
        <taxon>Phyllotreta</taxon>
    </lineage>
</organism>
<dbReference type="InterPro" id="IPR015943">
    <property type="entry name" value="WD40/YVTN_repeat-like_dom_sf"/>
</dbReference>
<feature type="compositionally biased region" description="Polar residues" evidence="1">
    <location>
        <begin position="612"/>
        <end position="625"/>
    </location>
</feature>
<dbReference type="GO" id="GO:0005737">
    <property type="term" value="C:cytoplasm"/>
    <property type="evidence" value="ECO:0007669"/>
    <property type="project" value="GOC"/>
</dbReference>
<dbReference type="Pfam" id="PF23756">
    <property type="entry name" value="Beta-prop_HPS5"/>
    <property type="match status" value="1"/>
</dbReference>
<sequence length="667" mass="75558">MALSSAINYTQLREWAPLTELLTKLPSKIQNGLFYQDVKITCIDVIHEFIALGTNIGTVYWFDRHKRELQRLRSEENIPITSIKVISTVDYMVACGNTVGNVNIFQIPKSHPDNIPENLRPKNKQIERYTVTDLHKSLVTALEWSKNGMKLFSGDKNGCVVMTEIDFYMHICKSVEILNEAYEVVQLSYNLKRLLVSTTYRSIICQNLEKWKVSQVGTKDRKILGIFGGVIYQHSEKPSDTVLYCTRPGLRIWISDIDGNVQKTLLFKDLLTKECSEVPLINPISANLKRIKPQKESAFGILLPFNSHLLVTYSNDVVYILDPKEMSIISKVSHLRGVLHVSTYKDEIFILEEDRSIIRLSYKPEEVVCGNTFSTVNNVFAPLSSFKDLTVKLQSSNILPAIPSLLETNHNGDMEVHTDENLIMNAEEAQESPTRGGQDVQRKFEEIGKKQFEDDILYKKSRRRKKRTSPDANAGTESISSASSDEREVNCIKPTIMNLSTVGVLPDLRSPESIKYDIEYKEKILADVLNLDKVKLSESDSEVRRIESNCDSSHIDKLEMCSKMSKILSSTKHLGNLNGKSDFPMPEIPQQLSILSKSTDDTHKSNPPKLPPNNQNGVSKSNVSNKLRDDTPACMSIPNTWGLTNIRIRERTISVKSDESLDDWEIV</sequence>
<dbReference type="Proteomes" id="UP001153712">
    <property type="component" value="Chromosome 11"/>
</dbReference>
<reference evidence="3" key="1">
    <citation type="submission" date="2022-01" db="EMBL/GenBank/DDBJ databases">
        <authorList>
            <person name="King R."/>
        </authorList>
    </citation>
    <scope>NUCLEOTIDE SEQUENCE</scope>
</reference>
<gene>
    <name evidence="3" type="ORF">PHYEVI_LOCUS2582</name>
</gene>
<evidence type="ECO:0000313" key="4">
    <source>
        <dbReference type="Proteomes" id="UP001153712"/>
    </source>
</evidence>
<accession>A0A9N9TJV0</accession>
<dbReference type="GO" id="GO:0032527">
    <property type="term" value="P:protein exit from endoplasmic reticulum"/>
    <property type="evidence" value="ECO:0007669"/>
    <property type="project" value="TreeGrafter"/>
</dbReference>
<evidence type="ECO:0000313" key="3">
    <source>
        <dbReference type="EMBL" id="CAG9856156.1"/>
    </source>
</evidence>
<feature type="region of interest" description="Disordered" evidence="1">
    <location>
        <begin position="459"/>
        <end position="487"/>
    </location>
</feature>
<evidence type="ECO:0000259" key="2">
    <source>
        <dbReference type="Pfam" id="PF23756"/>
    </source>
</evidence>
<dbReference type="InterPro" id="IPR036322">
    <property type="entry name" value="WD40_repeat_dom_sf"/>
</dbReference>
<dbReference type="InterPro" id="IPR056499">
    <property type="entry name" value="Beta-prop_HPS5-like"/>
</dbReference>
<keyword evidence="4" id="KW-1185">Reference proteome</keyword>
<protein>
    <recommendedName>
        <fullName evidence="2">HPS5-like beta-propeller domain-containing protein</fullName>
    </recommendedName>
</protein>
<evidence type="ECO:0000256" key="1">
    <source>
        <dbReference type="SAM" id="MobiDB-lite"/>
    </source>
</evidence>
<dbReference type="SUPFAM" id="SSF50978">
    <property type="entry name" value="WD40 repeat-like"/>
    <property type="match status" value="1"/>
</dbReference>
<dbReference type="PANTHER" id="PTHR23287:SF16">
    <property type="entry name" value="TECTONIN BETA-PROPELLER REPEAT-CONTAINING PROTEIN 2"/>
    <property type="match status" value="1"/>
</dbReference>
<feature type="region of interest" description="Disordered" evidence="1">
    <location>
        <begin position="598"/>
        <end position="634"/>
    </location>
</feature>
<dbReference type="EMBL" id="OU900104">
    <property type="protein sequence ID" value="CAG9856156.1"/>
    <property type="molecule type" value="Genomic_DNA"/>
</dbReference>
<feature type="domain" description="HPS5-like beta-propeller" evidence="2">
    <location>
        <begin position="38"/>
        <end position="354"/>
    </location>
</feature>
<dbReference type="PANTHER" id="PTHR23287">
    <property type="entry name" value="RUBY-EYE2-LIKE PROTEIN"/>
    <property type="match status" value="1"/>
</dbReference>
<dbReference type="OrthoDB" id="9930272at2759"/>
<name>A0A9N9TJV0_PHYSR</name>